<evidence type="ECO:0000313" key="10">
    <source>
        <dbReference type="Proteomes" id="UP000501568"/>
    </source>
</evidence>
<dbReference type="GO" id="GO:0004497">
    <property type="term" value="F:monooxygenase activity"/>
    <property type="evidence" value="ECO:0007669"/>
    <property type="project" value="UniProtKB-KW"/>
</dbReference>
<dbReference type="NCBIfam" id="TIGR01988">
    <property type="entry name" value="Ubi-OHases"/>
    <property type="match status" value="1"/>
</dbReference>
<dbReference type="KEGG" id="spzr:G5C33_15425"/>
<proteinExistence type="inferred from homology"/>
<evidence type="ECO:0000256" key="4">
    <source>
        <dbReference type="ARBA" id="ARBA00022630"/>
    </source>
</evidence>
<dbReference type="InterPro" id="IPR002938">
    <property type="entry name" value="FAD-bd"/>
</dbReference>
<dbReference type="InterPro" id="IPR036188">
    <property type="entry name" value="FAD/NAD-bd_sf"/>
</dbReference>
<comment type="similarity">
    <text evidence="3">Belongs to the UbiH/COQ6 family.</text>
</comment>
<feature type="domain" description="FAD-binding" evidence="8">
    <location>
        <begin position="3"/>
        <end position="342"/>
    </location>
</feature>
<sequence length="389" mass="42161">MNTDILIIGAGPAGLAFARALENSGLSVVIVERQPRAALADPAYDGREIALTHKSVETLRRLGVWDRIPAADIAPLREARVLNGHSHFALGFDVGRTGADALGMLVPNHRIRAALFADIEALPHVTLLADTPVASVATDRRSARAVLADGREITARLLVGADSRFSWVRDQLGIPAEMNRLGKGMLVARMRHETPHHGVATEWFDHHQTIAMLPLNGDCSSAVVTLPMEQAERLMALDEAAFGAEIARRYQHRLGAMTLEATRHLYPLVTTWSRHFAATRAALIGDAAVGMHPVTAHGFNLGLSGQQLLAEAVLAAAKRGGDIGGGPVLRAYESAHRRAAWPLYAGTNALVRLFTDERPPARVARHVALRLAQRMPMVRGRVRHSLMAR</sequence>
<reference evidence="9 10" key="1">
    <citation type="submission" date="2020-02" db="EMBL/GenBank/DDBJ databases">
        <authorList>
            <person name="Zheng R.K."/>
            <person name="Sun C.M."/>
        </authorList>
    </citation>
    <scope>NUCLEOTIDE SEQUENCE [LARGE SCALE GENOMIC DNA]</scope>
    <source>
        <strain evidence="10">zrk23</strain>
    </source>
</reference>
<dbReference type="InterPro" id="IPR010971">
    <property type="entry name" value="UbiH/COQ6"/>
</dbReference>
<dbReference type="GO" id="GO:0016705">
    <property type="term" value="F:oxidoreductase activity, acting on paired donors, with incorporation or reduction of molecular oxygen"/>
    <property type="evidence" value="ECO:0007669"/>
    <property type="project" value="InterPro"/>
</dbReference>
<keyword evidence="4" id="KW-0285">Flavoprotein</keyword>
<protein>
    <submittedName>
        <fullName evidence="9">5-demethoxyubiquinol-8 5-hydroxylase UbiM</fullName>
    </submittedName>
</protein>
<evidence type="ECO:0000256" key="1">
    <source>
        <dbReference type="ARBA" id="ARBA00001974"/>
    </source>
</evidence>
<gene>
    <name evidence="9" type="primary">ubiM</name>
    <name evidence="9" type="ORF">G5C33_15425</name>
</gene>
<dbReference type="EMBL" id="CP049109">
    <property type="protein sequence ID" value="QIG81981.1"/>
    <property type="molecule type" value="Genomic_DNA"/>
</dbReference>
<keyword evidence="6" id="KW-0560">Oxidoreductase</keyword>
<dbReference type="GO" id="GO:0006744">
    <property type="term" value="P:ubiquinone biosynthetic process"/>
    <property type="evidence" value="ECO:0007669"/>
    <property type="project" value="UniProtKB-UniPathway"/>
</dbReference>
<evidence type="ECO:0000313" key="9">
    <source>
        <dbReference type="EMBL" id="QIG81981.1"/>
    </source>
</evidence>
<comment type="pathway">
    <text evidence="2">Cofactor biosynthesis; ubiquinone biosynthesis.</text>
</comment>
<dbReference type="PANTHER" id="PTHR43876:SF25">
    <property type="entry name" value="MONOOXYGENASE NMA2164"/>
    <property type="match status" value="1"/>
</dbReference>
<dbReference type="PANTHER" id="PTHR43876">
    <property type="entry name" value="UBIQUINONE BIOSYNTHESIS MONOOXYGENASE COQ6, MITOCHONDRIAL"/>
    <property type="match status" value="1"/>
</dbReference>
<keyword evidence="5" id="KW-0274">FAD</keyword>
<evidence type="ECO:0000259" key="8">
    <source>
        <dbReference type="Pfam" id="PF01494"/>
    </source>
</evidence>
<dbReference type="Proteomes" id="UP000501568">
    <property type="component" value="Chromosome"/>
</dbReference>
<evidence type="ECO:0000256" key="2">
    <source>
        <dbReference type="ARBA" id="ARBA00004749"/>
    </source>
</evidence>
<evidence type="ECO:0000256" key="5">
    <source>
        <dbReference type="ARBA" id="ARBA00022827"/>
    </source>
</evidence>
<dbReference type="GO" id="GO:0071949">
    <property type="term" value="F:FAD binding"/>
    <property type="evidence" value="ECO:0007669"/>
    <property type="project" value="InterPro"/>
</dbReference>
<comment type="cofactor">
    <cofactor evidence="1">
        <name>FAD</name>
        <dbReference type="ChEBI" id="CHEBI:57692"/>
    </cofactor>
</comment>
<dbReference type="NCBIfam" id="NF006593">
    <property type="entry name" value="PRK09126.1"/>
    <property type="match status" value="1"/>
</dbReference>
<dbReference type="Pfam" id="PF01494">
    <property type="entry name" value="FAD_binding_3"/>
    <property type="match status" value="1"/>
</dbReference>
<dbReference type="AlphaFoldDB" id="A0A6G6YAW4"/>
<keyword evidence="10" id="KW-1185">Reference proteome</keyword>
<dbReference type="Gene3D" id="3.50.50.60">
    <property type="entry name" value="FAD/NAD(P)-binding domain"/>
    <property type="match status" value="2"/>
</dbReference>
<keyword evidence="7" id="KW-0503">Monooxygenase</keyword>
<dbReference type="SUPFAM" id="SSF51905">
    <property type="entry name" value="FAD/NAD(P)-binding domain"/>
    <property type="match status" value="1"/>
</dbReference>
<name>A0A6G6YAW4_9SPHN</name>
<evidence type="ECO:0000256" key="7">
    <source>
        <dbReference type="ARBA" id="ARBA00023033"/>
    </source>
</evidence>
<evidence type="ECO:0000256" key="3">
    <source>
        <dbReference type="ARBA" id="ARBA00005349"/>
    </source>
</evidence>
<evidence type="ECO:0000256" key="6">
    <source>
        <dbReference type="ARBA" id="ARBA00023002"/>
    </source>
</evidence>
<dbReference type="InterPro" id="IPR051205">
    <property type="entry name" value="UbiH/COQ6_monooxygenase"/>
</dbReference>
<accession>A0A6G6YAW4</accession>
<dbReference type="UniPathway" id="UPA00232"/>
<organism evidence="9 10">
    <name type="scientific">Stakelama tenebrarum</name>
    <dbReference type="NCBI Taxonomy" id="2711215"/>
    <lineage>
        <taxon>Bacteria</taxon>
        <taxon>Pseudomonadati</taxon>
        <taxon>Pseudomonadota</taxon>
        <taxon>Alphaproteobacteria</taxon>
        <taxon>Sphingomonadales</taxon>
        <taxon>Sphingomonadaceae</taxon>
        <taxon>Stakelama</taxon>
    </lineage>
</organism>
<dbReference type="PRINTS" id="PR00420">
    <property type="entry name" value="RNGMNOXGNASE"/>
</dbReference>